<evidence type="ECO:0000313" key="1">
    <source>
        <dbReference type="EMBL" id="MET3603197.1"/>
    </source>
</evidence>
<proteinExistence type="predicted"/>
<reference evidence="2 3" key="1">
    <citation type="submission" date="2019-02" db="EMBL/GenBank/DDBJ databases">
        <title>Complete Genome Sequence and Methylome Analysis of Sphaerotilus natans subsp. sulfidivorans D-507.</title>
        <authorList>
            <person name="Fomenkov A."/>
            <person name="Gridneva E."/>
            <person name="Smolyakov D."/>
            <person name="Dubinina G."/>
            <person name="Vincze T."/>
            <person name="Grabovich M."/>
            <person name="Roberts R.J."/>
        </authorList>
    </citation>
    <scope>NUCLEOTIDE SEQUENCE [LARGE SCALE GENOMIC DNA]</scope>
    <source>
        <strain evidence="2 3">D-507</strain>
    </source>
</reference>
<gene>
    <name evidence="1" type="ORF">ABIC99_000981</name>
    <name evidence="2" type="ORF">EWH46_07630</name>
</gene>
<evidence type="ECO:0008006" key="5">
    <source>
        <dbReference type="Google" id="ProtNLM"/>
    </source>
</evidence>
<evidence type="ECO:0000313" key="2">
    <source>
        <dbReference type="EMBL" id="QEN00660.1"/>
    </source>
</evidence>
<dbReference type="Proteomes" id="UP001549111">
    <property type="component" value="Unassembled WGS sequence"/>
</dbReference>
<dbReference type="OrthoDB" id="8808674at2"/>
<keyword evidence="4" id="KW-1185">Reference proteome</keyword>
<organism evidence="2 3">
    <name type="scientific">Sphaerotilus sulfidivorans</name>
    <dbReference type="NCBI Taxonomy" id="639200"/>
    <lineage>
        <taxon>Bacteria</taxon>
        <taxon>Pseudomonadati</taxon>
        <taxon>Pseudomonadota</taxon>
        <taxon>Betaproteobacteria</taxon>
        <taxon>Burkholderiales</taxon>
        <taxon>Sphaerotilaceae</taxon>
        <taxon>Sphaerotilus</taxon>
    </lineage>
</organism>
<evidence type="ECO:0000313" key="3">
    <source>
        <dbReference type="Proteomes" id="UP000323522"/>
    </source>
</evidence>
<accession>A0A5C1Q0Y1</accession>
<dbReference type="EMBL" id="JBEPLS010000003">
    <property type="protein sequence ID" value="MET3603197.1"/>
    <property type="molecule type" value="Genomic_DNA"/>
</dbReference>
<dbReference type="Proteomes" id="UP000323522">
    <property type="component" value="Chromosome"/>
</dbReference>
<sequence>MNRTATSPAIAADWMAAGVRHEILMRVLPTLRHDLLGPISVARMELAVMRRRLERADLVPQDGLRRVQQLDAHLVDLTRGLRELRRWDPLDTELMPAGSIVRLALALMEQPLRLAGLEVGMEAGCEAGQGPELPLAPLLLGTLALLCHAQDGLSPGQRLRLHLAAGPEGEAPVLTVRTERQSETGPAPAATLMPGLPDLPVPVRARLDAEAVRHLAASLGLHAVLDDEPWRLRVGDLVPAAPGLP</sequence>
<dbReference type="KEGG" id="snn:EWH46_07630"/>
<dbReference type="RefSeq" id="WP_149503383.1">
    <property type="nucleotide sequence ID" value="NZ_CP035708.1"/>
</dbReference>
<dbReference type="AlphaFoldDB" id="A0A5C1Q0Y1"/>
<dbReference type="EMBL" id="CP035708">
    <property type="protein sequence ID" value="QEN00660.1"/>
    <property type="molecule type" value="Genomic_DNA"/>
</dbReference>
<name>A0A5C1Q0Y1_9BURK</name>
<reference evidence="1 4" key="2">
    <citation type="submission" date="2024-06" db="EMBL/GenBank/DDBJ databases">
        <title>Genomic Encyclopedia of Type Strains, Phase IV (KMG-IV): sequencing the most valuable type-strain genomes for metagenomic binning, comparative biology and taxonomic classification.</title>
        <authorList>
            <person name="Goeker M."/>
        </authorList>
    </citation>
    <scope>NUCLEOTIDE SEQUENCE [LARGE SCALE GENOMIC DNA]</scope>
    <source>
        <strain evidence="1 4">D-501</strain>
    </source>
</reference>
<evidence type="ECO:0000313" key="4">
    <source>
        <dbReference type="Proteomes" id="UP001549111"/>
    </source>
</evidence>
<protein>
    <recommendedName>
        <fullName evidence="5">HAMP domain-containing histidine kinase</fullName>
    </recommendedName>
</protein>